<dbReference type="AlphaFoldDB" id="A0AAE1CRH1"/>
<accession>A0AAE1CRH1</accession>
<sequence>MNTVICYGPFRKTDSLEIYNHHSEIKIWKPRGTHHSNLIVLQRYGFNFAKGHRDSAGDQTGAWKTPCRDPVTQSSCYRLLLLDSKIFALLTSHPLEALPAAADVYNCFLNIHTARTTLTKEAAGTRAQMERQGKVQRSLASELRGTPSLVDNRKDVATGLLRPALRNSGTVGEEKVTT</sequence>
<gene>
    <name evidence="2" type="ORF">RRG08_044061</name>
</gene>
<evidence type="ECO:0000256" key="1">
    <source>
        <dbReference type="SAM" id="MobiDB-lite"/>
    </source>
</evidence>
<protein>
    <submittedName>
        <fullName evidence="2">Uncharacterized protein</fullName>
    </submittedName>
</protein>
<evidence type="ECO:0000313" key="3">
    <source>
        <dbReference type="Proteomes" id="UP001283361"/>
    </source>
</evidence>
<proteinExistence type="predicted"/>
<feature type="region of interest" description="Disordered" evidence="1">
    <location>
        <begin position="122"/>
        <end position="146"/>
    </location>
</feature>
<dbReference type="Proteomes" id="UP001283361">
    <property type="component" value="Unassembled WGS sequence"/>
</dbReference>
<keyword evidence="3" id="KW-1185">Reference proteome</keyword>
<comment type="caution">
    <text evidence="2">The sequence shown here is derived from an EMBL/GenBank/DDBJ whole genome shotgun (WGS) entry which is preliminary data.</text>
</comment>
<dbReference type="EMBL" id="JAWDGP010007140">
    <property type="protein sequence ID" value="KAK3729546.1"/>
    <property type="molecule type" value="Genomic_DNA"/>
</dbReference>
<organism evidence="2 3">
    <name type="scientific">Elysia crispata</name>
    <name type="common">lettuce slug</name>
    <dbReference type="NCBI Taxonomy" id="231223"/>
    <lineage>
        <taxon>Eukaryota</taxon>
        <taxon>Metazoa</taxon>
        <taxon>Spiralia</taxon>
        <taxon>Lophotrochozoa</taxon>
        <taxon>Mollusca</taxon>
        <taxon>Gastropoda</taxon>
        <taxon>Heterobranchia</taxon>
        <taxon>Euthyneura</taxon>
        <taxon>Panpulmonata</taxon>
        <taxon>Sacoglossa</taxon>
        <taxon>Placobranchoidea</taxon>
        <taxon>Plakobranchidae</taxon>
        <taxon>Elysia</taxon>
    </lineage>
</organism>
<evidence type="ECO:0000313" key="2">
    <source>
        <dbReference type="EMBL" id="KAK3729546.1"/>
    </source>
</evidence>
<reference evidence="2" key="1">
    <citation type="journal article" date="2023" name="G3 (Bethesda)">
        <title>A reference genome for the long-term kleptoplast-retaining sea slug Elysia crispata morphotype clarki.</title>
        <authorList>
            <person name="Eastman K.E."/>
            <person name="Pendleton A.L."/>
            <person name="Shaikh M.A."/>
            <person name="Suttiyut T."/>
            <person name="Ogas R."/>
            <person name="Tomko P."/>
            <person name="Gavelis G."/>
            <person name="Widhalm J.R."/>
            <person name="Wisecaver J.H."/>
        </authorList>
    </citation>
    <scope>NUCLEOTIDE SEQUENCE</scope>
    <source>
        <strain evidence="2">ECLA1</strain>
    </source>
</reference>
<name>A0AAE1CRH1_9GAST</name>